<organism evidence="2 3">
    <name type="scientific">Absidia repens</name>
    <dbReference type="NCBI Taxonomy" id="90262"/>
    <lineage>
        <taxon>Eukaryota</taxon>
        <taxon>Fungi</taxon>
        <taxon>Fungi incertae sedis</taxon>
        <taxon>Mucoromycota</taxon>
        <taxon>Mucoromycotina</taxon>
        <taxon>Mucoromycetes</taxon>
        <taxon>Mucorales</taxon>
        <taxon>Cunninghamellaceae</taxon>
        <taxon>Absidia</taxon>
    </lineage>
</organism>
<sequence>MKMCRTGRYLVYIQYAHAIFSFPINALALQFRDPSANLRHSFLTSLPNRIILANKNNDYNTYFTTYAYILLASISL</sequence>
<keyword evidence="3" id="KW-1185">Reference proteome</keyword>
<proteinExistence type="predicted"/>
<dbReference type="EMBL" id="MCGE01000025">
    <property type="protein sequence ID" value="ORZ10076.1"/>
    <property type="molecule type" value="Genomic_DNA"/>
</dbReference>
<keyword evidence="1" id="KW-0812">Transmembrane</keyword>
<evidence type="ECO:0000313" key="2">
    <source>
        <dbReference type="EMBL" id="ORZ10076.1"/>
    </source>
</evidence>
<evidence type="ECO:0000313" key="3">
    <source>
        <dbReference type="Proteomes" id="UP000193560"/>
    </source>
</evidence>
<accession>A0A1X2I5Y4</accession>
<gene>
    <name evidence="2" type="ORF">BCR42DRAFT_422696</name>
</gene>
<reference evidence="2 3" key="1">
    <citation type="submission" date="2016-07" db="EMBL/GenBank/DDBJ databases">
        <title>Pervasive Adenine N6-methylation of Active Genes in Fungi.</title>
        <authorList>
            <consortium name="DOE Joint Genome Institute"/>
            <person name="Mondo S.J."/>
            <person name="Dannebaum R.O."/>
            <person name="Kuo R.C."/>
            <person name="Labutti K."/>
            <person name="Haridas S."/>
            <person name="Kuo A."/>
            <person name="Salamov A."/>
            <person name="Ahrendt S.R."/>
            <person name="Lipzen A."/>
            <person name="Sullivan W."/>
            <person name="Andreopoulos W.B."/>
            <person name="Clum A."/>
            <person name="Lindquist E."/>
            <person name="Daum C."/>
            <person name="Ramamoorthy G.K."/>
            <person name="Gryganskyi A."/>
            <person name="Culley D."/>
            <person name="Magnuson J.K."/>
            <person name="James T.Y."/>
            <person name="O'Malley M.A."/>
            <person name="Stajich J.E."/>
            <person name="Spatafora J.W."/>
            <person name="Visel A."/>
            <person name="Grigoriev I.V."/>
        </authorList>
    </citation>
    <scope>NUCLEOTIDE SEQUENCE [LARGE SCALE GENOMIC DNA]</scope>
    <source>
        <strain evidence="2 3">NRRL 1336</strain>
    </source>
</reference>
<evidence type="ECO:0000256" key="1">
    <source>
        <dbReference type="SAM" id="Phobius"/>
    </source>
</evidence>
<keyword evidence="1" id="KW-1133">Transmembrane helix</keyword>
<feature type="transmembrane region" description="Helical" evidence="1">
    <location>
        <begin position="12"/>
        <end position="31"/>
    </location>
</feature>
<keyword evidence="1" id="KW-0472">Membrane</keyword>
<comment type="caution">
    <text evidence="2">The sequence shown here is derived from an EMBL/GenBank/DDBJ whole genome shotgun (WGS) entry which is preliminary data.</text>
</comment>
<dbReference type="Proteomes" id="UP000193560">
    <property type="component" value="Unassembled WGS sequence"/>
</dbReference>
<protein>
    <submittedName>
        <fullName evidence="2">Uncharacterized protein</fullName>
    </submittedName>
</protein>
<dbReference type="AlphaFoldDB" id="A0A1X2I5Y4"/>
<name>A0A1X2I5Y4_9FUNG</name>